<organism evidence="1 2">
    <name type="scientific">Melastoma candidum</name>
    <dbReference type="NCBI Taxonomy" id="119954"/>
    <lineage>
        <taxon>Eukaryota</taxon>
        <taxon>Viridiplantae</taxon>
        <taxon>Streptophyta</taxon>
        <taxon>Embryophyta</taxon>
        <taxon>Tracheophyta</taxon>
        <taxon>Spermatophyta</taxon>
        <taxon>Magnoliopsida</taxon>
        <taxon>eudicotyledons</taxon>
        <taxon>Gunneridae</taxon>
        <taxon>Pentapetalae</taxon>
        <taxon>rosids</taxon>
        <taxon>malvids</taxon>
        <taxon>Myrtales</taxon>
        <taxon>Melastomataceae</taxon>
        <taxon>Melastomatoideae</taxon>
        <taxon>Melastomateae</taxon>
        <taxon>Melastoma</taxon>
    </lineage>
</organism>
<dbReference type="Proteomes" id="UP001057402">
    <property type="component" value="Chromosome 4"/>
</dbReference>
<proteinExistence type="predicted"/>
<sequence>MLAELEVSCSDYGWICEPRLAWPATEDVAGGDTGRLSGFRSRSRPRSPPHLHRPTGPSTCLSSDITAVKTVGSRDSPRAAWLITTLGSDRCGATVNVLDLAEPFQFLARLGPL</sequence>
<evidence type="ECO:0000313" key="2">
    <source>
        <dbReference type="Proteomes" id="UP001057402"/>
    </source>
</evidence>
<name>A0ACB9RD88_9MYRT</name>
<protein>
    <submittedName>
        <fullName evidence="1">Uncharacterized protein</fullName>
    </submittedName>
</protein>
<reference evidence="2" key="1">
    <citation type="journal article" date="2023" name="Front. Plant Sci.">
        <title>Chromosomal-level genome assembly of Melastoma candidum provides insights into trichome evolution.</title>
        <authorList>
            <person name="Zhong Y."/>
            <person name="Wu W."/>
            <person name="Sun C."/>
            <person name="Zou P."/>
            <person name="Liu Y."/>
            <person name="Dai S."/>
            <person name="Zhou R."/>
        </authorList>
    </citation>
    <scope>NUCLEOTIDE SEQUENCE [LARGE SCALE GENOMIC DNA]</scope>
</reference>
<evidence type="ECO:0000313" key="1">
    <source>
        <dbReference type="EMBL" id="KAI4376905.1"/>
    </source>
</evidence>
<dbReference type="EMBL" id="CM042883">
    <property type="protein sequence ID" value="KAI4376905.1"/>
    <property type="molecule type" value="Genomic_DNA"/>
</dbReference>
<keyword evidence="2" id="KW-1185">Reference proteome</keyword>
<accession>A0ACB9RD88</accession>
<gene>
    <name evidence="1" type="ORF">MLD38_014612</name>
</gene>
<comment type="caution">
    <text evidence="1">The sequence shown here is derived from an EMBL/GenBank/DDBJ whole genome shotgun (WGS) entry which is preliminary data.</text>
</comment>